<evidence type="ECO:0000256" key="1">
    <source>
        <dbReference type="SAM" id="Phobius"/>
    </source>
</evidence>
<dbReference type="Proteomes" id="UP000000424">
    <property type="component" value="Chromosome"/>
</dbReference>
<reference evidence="2" key="1">
    <citation type="submission" date="2002-05" db="EMBL/GenBank/DDBJ databases">
        <title>The genome sequence of Chlamydia pneumoniae TW183 and comparison with other Chlamydia strains based on whole genome sequence analysis.</title>
        <authorList>
            <person name="Geng M.M."/>
            <person name="Schuhmacher A."/>
            <person name="Muehldorfer I."/>
            <person name="Bensch K.W."/>
            <person name="Schaefer K.P."/>
            <person name="Schneider S."/>
            <person name="Pohl T."/>
            <person name="Essig A."/>
            <person name="Marre R."/>
            <person name="Melchers K."/>
        </authorList>
    </citation>
    <scope>NUCLEOTIDE SEQUENCE [LARGE SCALE GENOMIC DNA]</scope>
    <source>
        <strain evidence="2">TW-183</strain>
    </source>
</reference>
<feature type="transmembrane region" description="Helical" evidence="1">
    <location>
        <begin position="57"/>
        <end position="81"/>
    </location>
</feature>
<protein>
    <submittedName>
        <fullName evidence="2">Uncharacterized protein</fullName>
    </submittedName>
</protein>
<gene>
    <name evidence="2" type="ordered locus">CpB0220</name>
</gene>
<name>A0ABM5LC66_CHLPN</name>
<keyword evidence="1" id="KW-1133">Transmembrane helix</keyword>
<sequence length="145" mass="16167">MNPVTFDRIQVDFIPEDTSLRINSYIVAGGLLILGVVLSILSVICLDIGLVGLSAGAAFTLGLGCLIFALFLFSFSLILLLSQEKRVPDVLSLYLEKEVPQYETPLYKEDLESERDMSAISERLGIIEEKLRIAEKFRYSDSVFV</sequence>
<dbReference type="GeneID" id="45050261"/>
<evidence type="ECO:0000313" key="2">
    <source>
        <dbReference type="EMBL" id="AAP98153.1"/>
    </source>
</evidence>
<dbReference type="RefSeq" id="WP_010882867.1">
    <property type="nucleotide sequence ID" value="NC_005043.1"/>
</dbReference>
<accession>A0ABM5LC66</accession>
<organism evidence="2 3">
    <name type="scientific">Chlamydia pneumoniae</name>
    <name type="common">Chlamydophila pneumoniae</name>
    <dbReference type="NCBI Taxonomy" id="83558"/>
    <lineage>
        <taxon>Bacteria</taxon>
        <taxon>Pseudomonadati</taxon>
        <taxon>Chlamydiota</taxon>
        <taxon>Chlamydiia</taxon>
        <taxon>Chlamydiales</taxon>
        <taxon>Chlamydiaceae</taxon>
        <taxon>Chlamydia/Chlamydophila group</taxon>
        <taxon>Chlamydia</taxon>
    </lineage>
</organism>
<evidence type="ECO:0000313" key="3">
    <source>
        <dbReference type="Proteomes" id="UP000000424"/>
    </source>
</evidence>
<feature type="transmembrane region" description="Helical" evidence="1">
    <location>
        <begin position="25"/>
        <end position="51"/>
    </location>
</feature>
<keyword evidence="1" id="KW-0812">Transmembrane</keyword>
<keyword evidence="3" id="KW-1185">Reference proteome</keyword>
<keyword evidence="1" id="KW-0472">Membrane</keyword>
<proteinExistence type="predicted"/>
<dbReference type="EMBL" id="AE009440">
    <property type="protein sequence ID" value="AAP98153.1"/>
    <property type="molecule type" value="Genomic_DNA"/>
</dbReference>